<evidence type="ECO:0000313" key="1">
    <source>
        <dbReference type="EMBL" id="SBT36799.1"/>
    </source>
</evidence>
<dbReference type="Proteomes" id="UP000078555">
    <property type="component" value="Unassembled WGS sequence"/>
</dbReference>
<evidence type="ECO:0000313" key="2">
    <source>
        <dbReference type="EMBL" id="SBT37306.1"/>
    </source>
</evidence>
<proteinExistence type="predicted"/>
<evidence type="ECO:0000313" key="4">
    <source>
        <dbReference type="Proteomes" id="UP000078555"/>
    </source>
</evidence>
<protein>
    <submittedName>
        <fullName evidence="2">Uncharacterized protein</fullName>
    </submittedName>
</protein>
<accession>A0A1A8Z0B3</accession>
<sequence length="78" mass="8727">MQNCNTGKKMHKFSVIHGCAGTQRSKVNMGQGPFSPWSMATASITLQECTSFGKGRKGRMHMPQMKPFSAFFWSIRVV</sequence>
<keyword evidence="4" id="KW-1185">Reference proteome</keyword>
<dbReference type="Proteomes" id="UP000078550">
    <property type="component" value="Unassembled WGS sequence"/>
</dbReference>
<reference evidence="3 4" key="1">
    <citation type="submission" date="2016-05" db="EMBL/GenBank/DDBJ databases">
        <authorList>
            <person name="Naeem Raeece"/>
        </authorList>
    </citation>
    <scope>NUCLEOTIDE SEQUENCE [LARGE SCALE GENOMIC DNA]</scope>
</reference>
<gene>
    <name evidence="1" type="ORF">POVWA1_034360</name>
    <name evidence="2" type="ORF">POVWA2_033510</name>
</gene>
<dbReference type="EMBL" id="FLRE01000128">
    <property type="protein sequence ID" value="SBT37306.1"/>
    <property type="molecule type" value="Genomic_DNA"/>
</dbReference>
<organism evidence="2 3">
    <name type="scientific">Plasmodium ovale wallikeri</name>
    <dbReference type="NCBI Taxonomy" id="864142"/>
    <lineage>
        <taxon>Eukaryota</taxon>
        <taxon>Sar</taxon>
        <taxon>Alveolata</taxon>
        <taxon>Apicomplexa</taxon>
        <taxon>Aconoidasida</taxon>
        <taxon>Haemosporida</taxon>
        <taxon>Plasmodiidae</taxon>
        <taxon>Plasmodium</taxon>
        <taxon>Plasmodium (Plasmodium)</taxon>
    </lineage>
</organism>
<reference evidence="2" key="2">
    <citation type="submission" date="2016-05" db="EMBL/GenBank/DDBJ databases">
        <authorList>
            <person name="Lavstsen T."/>
            <person name="Jespersen J.S."/>
        </authorList>
    </citation>
    <scope>NUCLEOTIDE SEQUENCE [LARGE SCALE GENOMIC DNA]</scope>
</reference>
<dbReference type="EMBL" id="FLRD01000100">
    <property type="protein sequence ID" value="SBT36799.1"/>
    <property type="molecule type" value="Genomic_DNA"/>
</dbReference>
<name>A0A1A8Z0B3_PLAOA</name>
<evidence type="ECO:0000313" key="3">
    <source>
        <dbReference type="Proteomes" id="UP000078550"/>
    </source>
</evidence>
<dbReference type="AlphaFoldDB" id="A0A1A8Z0B3"/>